<dbReference type="PROSITE" id="PS00162">
    <property type="entry name" value="ALPHA_CA_1"/>
    <property type="match status" value="1"/>
</dbReference>
<feature type="chain" id="PRO_5016074852" description="Carbonic anhydrase" evidence="11">
    <location>
        <begin position="39"/>
        <end position="618"/>
    </location>
</feature>
<dbReference type="EMBL" id="BDRX01000104">
    <property type="protein sequence ID" value="GBF97659.1"/>
    <property type="molecule type" value="Genomic_DNA"/>
</dbReference>
<dbReference type="Gene3D" id="3.10.200.10">
    <property type="entry name" value="Alpha carbonic anhydrase"/>
    <property type="match status" value="1"/>
</dbReference>
<dbReference type="AlphaFoldDB" id="A0A2V0PDR9"/>
<name>A0A2V0PDR9_9CHLO</name>
<dbReference type="GO" id="GO:0004089">
    <property type="term" value="F:carbonate dehydratase activity"/>
    <property type="evidence" value="ECO:0007669"/>
    <property type="project" value="UniProtKB-UniRule"/>
</dbReference>
<evidence type="ECO:0000256" key="2">
    <source>
        <dbReference type="ARBA" id="ARBA00002904"/>
    </source>
</evidence>
<feature type="signal peptide" evidence="11">
    <location>
        <begin position="1"/>
        <end position="38"/>
    </location>
</feature>
<dbReference type="PANTHER" id="PTHR18952:SF265">
    <property type="entry name" value="CARBONIC ANHYDRASE"/>
    <property type="match status" value="1"/>
</dbReference>
<gene>
    <name evidence="13" type="ORF">Rsub_10536</name>
</gene>
<reference evidence="13 14" key="1">
    <citation type="journal article" date="2018" name="Sci. Rep.">
        <title>Raphidocelis subcapitata (=Pseudokirchneriella subcapitata) provides an insight into genome evolution and environmental adaptations in the Sphaeropleales.</title>
        <authorList>
            <person name="Suzuki S."/>
            <person name="Yamaguchi H."/>
            <person name="Nakajima N."/>
            <person name="Kawachi M."/>
        </authorList>
    </citation>
    <scope>NUCLEOTIDE SEQUENCE [LARGE SCALE GENOMIC DNA]</scope>
    <source>
        <strain evidence="13 14">NIES-35</strain>
    </source>
</reference>
<dbReference type="InParanoid" id="A0A2V0PDR9"/>
<proteinExistence type="inferred from homology"/>
<evidence type="ECO:0000256" key="10">
    <source>
        <dbReference type="SAM" id="MobiDB-lite"/>
    </source>
</evidence>
<evidence type="ECO:0000313" key="13">
    <source>
        <dbReference type="EMBL" id="GBF97659.1"/>
    </source>
</evidence>
<comment type="cofactor">
    <cofactor evidence="1 9">
        <name>Zn(2+)</name>
        <dbReference type="ChEBI" id="CHEBI:29105"/>
    </cofactor>
</comment>
<comment type="caution">
    <text evidence="13">The sequence shown here is derived from an EMBL/GenBank/DDBJ whole genome shotgun (WGS) entry which is preliminary data.</text>
</comment>
<evidence type="ECO:0000256" key="8">
    <source>
        <dbReference type="ARBA" id="ARBA00048348"/>
    </source>
</evidence>
<dbReference type="STRING" id="307507.A0A2V0PDR9"/>
<evidence type="ECO:0000256" key="9">
    <source>
        <dbReference type="RuleBase" id="RU367011"/>
    </source>
</evidence>
<feature type="region of interest" description="Disordered" evidence="10">
    <location>
        <begin position="437"/>
        <end position="459"/>
    </location>
</feature>
<evidence type="ECO:0000256" key="5">
    <source>
        <dbReference type="ARBA" id="ARBA00022723"/>
    </source>
</evidence>
<dbReference type="PANTHER" id="PTHR18952">
    <property type="entry name" value="CARBONIC ANHYDRASE"/>
    <property type="match status" value="1"/>
</dbReference>
<dbReference type="EC" id="4.2.1.1" evidence="4 9"/>
<comment type="similarity">
    <text evidence="3 9">Belongs to the alpha-carbonic anhydrase family.</text>
</comment>
<accession>A0A2V0PDR9</accession>
<keyword evidence="7 9" id="KW-0456">Lyase</keyword>
<dbReference type="SMART" id="SM01057">
    <property type="entry name" value="Carb_anhydrase"/>
    <property type="match status" value="1"/>
</dbReference>
<dbReference type="PROSITE" id="PS51144">
    <property type="entry name" value="ALPHA_CA_2"/>
    <property type="match status" value="1"/>
</dbReference>
<dbReference type="GO" id="GO:0008270">
    <property type="term" value="F:zinc ion binding"/>
    <property type="evidence" value="ECO:0007669"/>
    <property type="project" value="UniProtKB-UniRule"/>
</dbReference>
<evidence type="ECO:0000256" key="7">
    <source>
        <dbReference type="ARBA" id="ARBA00023239"/>
    </source>
</evidence>
<sequence length="618" mass="62304">MAAVRCGGAAAAEAAAIARLLPPPPLLLLLMCAAPAAAQLITYGAREGTPHWTYMYAGRDWTADEAYPACRAAQQSPINVPDDTALARVPASERSTFQYGIVNGANTGQLINNGHTVQLTIPAGFAPSNASLVVVGDLNVSRPLISQNMARSPNATRTRVPMKPLQLHFHTRSEHFVGGRTYPLEMHLVNAVARSDVPGCPAAGCLAVVGVMFELAEEGETSDSITELRKIFDSIVEHEATTTNITATNLDLMKLLPADQSYITYAGSLTTPPCTEGVLWHLMVAPVKITAEQLFKFQMAVGDSVCGVAATAHAAARRRRLSGVFDNYLGWTAAGPKSSPAPAGDAAAGGAQPQPAAGPAVVARPAVPRARAPPPLPASLLAPAPAEGPQAVVAAAQRPQTAAAAVAAAALAVGGAAAPIAGWQPAATPIADAAPAAPAAPAASPAPPNATEPSPQPRMRIAPWDVRSGAAVASTGATATAAADASASANATATEALAPEFVFPAPDAGGCRKLANTGNYRVEQPLNARAIRIWVDATPCNATLAAAVRNSSALARLVGPAGSASEPISVSAYSFAVASNLTLPCPAATGGAGAARAGGGAGWRGLAAALLAAAAALL</sequence>
<evidence type="ECO:0000259" key="12">
    <source>
        <dbReference type="PROSITE" id="PS51144"/>
    </source>
</evidence>
<keyword evidence="5 9" id="KW-0479">Metal-binding</keyword>
<dbReference type="OrthoDB" id="545904at2759"/>
<dbReference type="SUPFAM" id="SSF51069">
    <property type="entry name" value="Carbonic anhydrase"/>
    <property type="match status" value="1"/>
</dbReference>
<keyword evidence="11" id="KW-0732">Signal</keyword>
<evidence type="ECO:0000256" key="3">
    <source>
        <dbReference type="ARBA" id="ARBA00010718"/>
    </source>
</evidence>
<dbReference type="Proteomes" id="UP000247498">
    <property type="component" value="Unassembled WGS sequence"/>
</dbReference>
<feature type="region of interest" description="Disordered" evidence="10">
    <location>
        <begin position="339"/>
        <end position="363"/>
    </location>
</feature>
<comment type="function">
    <text evidence="2 9">Reversible hydration of carbon dioxide.</text>
</comment>
<comment type="catalytic activity">
    <reaction evidence="8 9">
        <text>hydrogencarbonate + H(+) = CO2 + H2O</text>
        <dbReference type="Rhea" id="RHEA:10748"/>
        <dbReference type="ChEBI" id="CHEBI:15377"/>
        <dbReference type="ChEBI" id="CHEBI:15378"/>
        <dbReference type="ChEBI" id="CHEBI:16526"/>
        <dbReference type="ChEBI" id="CHEBI:17544"/>
        <dbReference type="EC" id="4.2.1.1"/>
    </reaction>
</comment>
<dbReference type="CDD" id="cd03124">
    <property type="entry name" value="alpha_CA_prokaryotic_like"/>
    <property type="match status" value="1"/>
</dbReference>
<feature type="domain" description="Alpha-carbonic anhydrase" evidence="12">
    <location>
        <begin position="50"/>
        <end position="325"/>
    </location>
</feature>
<dbReference type="InterPro" id="IPR001148">
    <property type="entry name" value="CA_dom"/>
</dbReference>
<protein>
    <recommendedName>
        <fullName evidence="4 9">Carbonic anhydrase</fullName>
        <ecNumber evidence="4 9">4.2.1.1</ecNumber>
    </recommendedName>
</protein>
<dbReference type="InterPro" id="IPR018338">
    <property type="entry name" value="Carbonic_anhydrase_a-class_CS"/>
</dbReference>
<keyword evidence="14" id="KW-1185">Reference proteome</keyword>
<dbReference type="Pfam" id="PF00194">
    <property type="entry name" value="Carb_anhydrase"/>
    <property type="match status" value="1"/>
</dbReference>
<evidence type="ECO:0000313" key="14">
    <source>
        <dbReference type="Proteomes" id="UP000247498"/>
    </source>
</evidence>
<evidence type="ECO:0000256" key="11">
    <source>
        <dbReference type="SAM" id="SignalP"/>
    </source>
</evidence>
<organism evidence="13 14">
    <name type="scientific">Raphidocelis subcapitata</name>
    <dbReference type="NCBI Taxonomy" id="307507"/>
    <lineage>
        <taxon>Eukaryota</taxon>
        <taxon>Viridiplantae</taxon>
        <taxon>Chlorophyta</taxon>
        <taxon>core chlorophytes</taxon>
        <taxon>Chlorophyceae</taxon>
        <taxon>CS clade</taxon>
        <taxon>Sphaeropleales</taxon>
        <taxon>Selenastraceae</taxon>
        <taxon>Raphidocelis</taxon>
    </lineage>
</organism>
<evidence type="ECO:0000256" key="1">
    <source>
        <dbReference type="ARBA" id="ARBA00001947"/>
    </source>
</evidence>
<evidence type="ECO:0000256" key="6">
    <source>
        <dbReference type="ARBA" id="ARBA00022833"/>
    </source>
</evidence>
<dbReference type="InterPro" id="IPR036398">
    <property type="entry name" value="CA_dom_sf"/>
</dbReference>
<feature type="compositionally biased region" description="Pro residues" evidence="10">
    <location>
        <begin position="444"/>
        <end position="456"/>
    </location>
</feature>
<dbReference type="InterPro" id="IPR023561">
    <property type="entry name" value="Carbonic_anhydrase_a-class"/>
</dbReference>
<dbReference type="InterPro" id="IPR041891">
    <property type="entry name" value="Alpha_CA_prokaryot-like"/>
</dbReference>
<keyword evidence="6 9" id="KW-0862">Zinc</keyword>
<evidence type="ECO:0000256" key="4">
    <source>
        <dbReference type="ARBA" id="ARBA00012925"/>
    </source>
</evidence>